<dbReference type="eggNOG" id="ENOG502S5BG">
    <property type="taxonomic scope" value="Eukaryota"/>
</dbReference>
<evidence type="ECO:0000313" key="2">
    <source>
        <dbReference type="EMBL" id="EXF73448.1"/>
    </source>
</evidence>
<name>A0A010RMV2_9PEZI</name>
<sequence>MAELFGVAAGVAGFVSLSVQIGEGVNKLRTIRDSAGKAATDISNLIRELDLLAYVMQDVIACASSRNDSVIQHCQADCDQVVRDLKSLIAKLPPTSRSTTKANALKFIAFRDWTETVTALQRSIQGAKINLILNSNQLKELTLISQLHTSKPTPDHPKEPVSAATCDFVQTITTSAARFALSRFGIKWAAMLECYIVSATGKLSLRPNLAVERIVPYGSLGFELITRCMFEEITLEDASAGFRQLYRTDPYFRHHVNPGGESYIECRFLNNCAGWISMGPYMDLLNVLLDLGYDAIEGGFQYWPQPYWPTWALVQEANPDPFFIQYLAAICEHSQGFAAMTPLHEAVLFASTDELRTWISKSGKDERNSLGQTPLHLAVLDSKRLEALVHSGHNVNSIDNYGLTPLMYAASLNKEDSAIILLESGADLNFKADLRVLTFAQKKLSFLYFAARRDHWRLIYNLITRLETYAGKVIMRSWARKAVVAYLANFSHHPRHLGREISLHQLLAMCGSVNFTYDNAVCEYRKNECLLHATKTVEDFDTLVEAGLKLFDHADYLGQTPLMIAVKSQSPDLVIRLLDLGANPALRDIYGRTAFASAIHVVERRHEPISWPGLEVLGILFTQGKGVIVTDRCSCPCSPSGCLPGTNLAHEETLINPPVGTMEYLSLVLEHEGTLQATELLLSLIRKEKHHELGITHTCCERHWQHNGSEHFGALLPTYLLQDDVKEILDEESEFLEILETEMDDLVAKDYETLLVVWFTQIKRRFDKTCEAVMRENNARKARHRRSKNHDCNRWARPSIDTYIVPDPKMKIVASFSAYIAWIENEYRRRAIRRLAGPIRKNCTARISLIFKLANVLGIPPTIREPLL</sequence>
<dbReference type="InterPro" id="IPR036770">
    <property type="entry name" value="Ankyrin_rpt-contain_sf"/>
</dbReference>
<evidence type="ECO:0000256" key="1">
    <source>
        <dbReference type="PROSITE-ProRule" id="PRU00023"/>
    </source>
</evidence>
<dbReference type="SMART" id="SM00248">
    <property type="entry name" value="ANK"/>
    <property type="match status" value="4"/>
</dbReference>
<keyword evidence="1" id="KW-0040">ANK repeat</keyword>
<dbReference type="AlphaFoldDB" id="A0A010RMV2"/>
<dbReference type="KEGG" id="cfj:CFIO01_09569"/>
<feature type="repeat" description="ANK" evidence="1">
    <location>
        <begin position="557"/>
        <end position="589"/>
    </location>
</feature>
<reference evidence="2 3" key="1">
    <citation type="submission" date="2014-02" db="EMBL/GenBank/DDBJ databases">
        <title>The genome sequence of Colletotrichum fioriniae PJ7.</title>
        <authorList>
            <person name="Baroncelli R."/>
            <person name="Thon M.R."/>
        </authorList>
    </citation>
    <scope>NUCLEOTIDE SEQUENCE [LARGE SCALE GENOMIC DNA]</scope>
    <source>
        <strain evidence="2 3">PJ7</strain>
    </source>
</reference>
<feature type="repeat" description="ANK" evidence="1">
    <location>
        <begin position="401"/>
        <end position="433"/>
    </location>
</feature>
<protein>
    <submittedName>
        <fullName evidence="2">Uncharacterized protein</fullName>
    </submittedName>
</protein>
<dbReference type="EMBL" id="JARH01001058">
    <property type="protein sequence ID" value="EXF73448.1"/>
    <property type="molecule type" value="Genomic_DNA"/>
</dbReference>
<dbReference type="InterPro" id="IPR002110">
    <property type="entry name" value="Ankyrin_rpt"/>
</dbReference>
<dbReference type="PANTHER" id="PTHR24133:SF40">
    <property type="entry name" value="ANKYRIN REPEAT DOMAIN 44"/>
    <property type="match status" value="1"/>
</dbReference>
<dbReference type="Pfam" id="PF12796">
    <property type="entry name" value="Ank_2"/>
    <property type="match status" value="1"/>
</dbReference>
<gene>
    <name evidence="2" type="ORF">CFIO01_09569</name>
</gene>
<dbReference type="HOGENOM" id="CLU_010915_0_0_1"/>
<dbReference type="Gene3D" id="1.25.40.20">
    <property type="entry name" value="Ankyrin repeat-containing domain"/>
    <property type="match status" value="2"/>
</dbReference>
<evidence type="ECO:0000313" key="3">
    <source>
        <dbReference type="Proteomes" id="UP000020467"/>
    </source>
</evidence>
<dbReference type="PROSITE" id="PS50088">
    <property type="entry name" value="ANK_REPEAT"/>
    <property type="match status" value="2"/>
</dbReference>
<comment type="caution">
    <text evidence="2">The sequence shown here is derived from an EMBL/GenBank/DDBJ whole genome shotgun (WGS) entry which is preliminary data.</text>
</comment>
<keyword evidence="3" id="KW-1185">Reference proteome</keyword>
<accession>A0A010RMV2</accession>
<dbReference type="Proteomes" id="UP000020467">
    <property type="component" value="Unassembled WGS sequence"/>
</dbReference>
<proteinExistence type="predicted"/>
<dbReference type="SUPFAM" id="SSF48403">
    <property type="entry name" value="Ankyrin repeat"/>
    <property type="match status" value="1"/>
</dbReference>
<dbReference type="PANTHER" id="PTHR24133">
    <property type="entry name" value="ANKYRIN DOMAIN-CONTAINING"/>
    <property type="match status" value="1"/>
</dbReference>
<dbReference type="Pfam" id="PF00023">
    <property type="entry name" value="Ank"/>
    <property type="match status" value="1"/>
</dbReference>
<dbReference type="InterPro" id="IPR052391">
    <property type="entry name" value="E3_Ligase-Neurotoxin"/>
</dbReference>
<dbReference type="OrthoDB" id="3200163at2759"/>
<organism evidence="2 3">
    <name type="scientific">Colletotrichum fioriniae PJ7</name>
    <dbReference type="NCBI Taxonomy" id="1445577"/>
    <lineage>
        <taxon>Eukaryota</taxon>
        <taxon>Fungi</taxon>
        <taxon>Dikarya</taxon>
        <taxon>Ascomycota</taxon>
        <taxon>Pezizomycotina</taxon>
        <taxon>Sordariomycetes</taxon>
        <taxon>Hypocreomycetidae</taxon>
        <taxon>Glomerellales</taxon>
        <taxon>Glomerellaceae</taxon>
        <taxon>Colletotrichum</taxon>
        <taxon>Colletotrichum acutatum species complex</taxon>
    </lineage>
</organism>
<dbReference type="PROSITE" id="PS50297">
    <property type="entry name" value="ANK_REP_REGION"/>
    <property type="match status" value="2"/>
</dbReference>